<feature type="signal peptide" evidence="1">
    <location>
        <begin position="1"/>
        <end position="20"/>
    </location>
</feature>
<dbReference type="OrthoDB" id="4243016at2"/>
<reference evidence="2" key="1">
    <citation type="submission" date="2023-02" db="EMBL/GenBank/DDBJ databases">
        <title>Kitasatospora phosalacinea NBRC 14362.</title>
        <authorList>
            <person name="Ichikawa N."/>
            <person name="Sato H."/>
            <person name="Tonouchi N."/>
        </authorList>
    </citation>
    <scope>NUCLEOTIDE SEQUENCE</scope>
    <source>
        <strain evidence="2">NBRC 14362</strain>
    </source>
</reference>
<evidence type="ECO:0000313" key="2">
    <source>
        <dbReference type="EMBL" id="GLW59514.1"/>
    </source>
</evidence>
<sequence>MATVLIASAVLACAAAWAVAEIMDSGVQFQAVSSSADVVGTWQEQDGPARIRLDSDGQFTAIALPNDVFNSADTGVGSTSATGTWTLKPSRAGVELSSAGSPSSSYVDQGSGLGIVQTDHGTELCVLSSSQGVLCDELLRRVTG</sequence>
<protein>
    <submittedName>
        <fullName evidence="2">Uncharacterized protein</fullName>
    </submittedName>
</protein>
<dbReference type="AlphaFoldDB" id="A0A9W6PN62"/>
<organism evidence="2 3">
    <name type="scientific">Kitasatospora phosalacinea</name>
    <dbReference type="NCBI Taxonomy" id="2065"/>
    <lineage>
        <taxon>Bacteria</taxon>
        <taxon>Bacillati</taxon>
        <taxon>Actinomycetota</taxon>
        <taxon>Actinomycetes</taxon>
        <taxon>Kitasatosporales</taxon>
        <taxon>Streptomycetaceae</taxon>
        <taxon>Kitasatospora</taxon>
    </lineage>
</organism>
<dbReference type="RefSeq" id="WP_033256988.1">
    <property type="nucleotide sequence ID" value="NZ_BSRX01000087.1"/>
</dbReference>
<gene>
    <name evidence="2" type="ORF">Kpho01_75240</name>
</gene>
<keyword evidence="1" id="KW-0732">Signal</keyword>
<comment type="caution">
    <text evidence="2">The sequence shown here is derived from an EMBL/GenBank/DDBJ whole genome shotgun (WGS) entry which is preliminary data.</text>
</comment>
<proteinExistence type="predicted"/>
<accession>A0A9W6PN62</accession>
<dbReference type="Proteomes" id="UP001165143">
    <property type="component" value="Unassembled WGS sequence"/>
</dbReference>
<evidence type="ECO:0000256" key="1">
    <source>
        <dbReference type="SAM" id="SignalP"/>
    </source>
</evidence>
<evidence type="ECO:0000313" key="3">
    <source>
        <dbReference type="Proteomes" id="UP001165143"/>
    </source>
</evidence>
<feature type="chain" id="PRO_5040850433" evidence="1">
    <location>
        <begin position="21"/>
        <end position="144"/>
    </location>
</feature>
<name>A0A9W6PN62_9ACTN</name>
<dbReference type="EMBL" id="BSRX01000087">
    <property type="protein sequence ID" value="GLW59514.1"/>
    <property type="molecule type" value="Genomic_DNA"/>
</dbReference>